<dbReference type="Proteomes" id="UP000737018">
    <property type="component" value="Unassembled WGS sequence"/>
</dbReference>
<keyword evidence="2" id="KW-1185">Reference proteome</keyword>
<accession>A0A8J4V9I3</accession>
<dbReference type="EMBL" id="JRKL02013648">
    <property type="protein sequence ID" value="KAF3942614.1"/>
    <property type="molecule type" value="Genomic_DNA"/>
</dbReference>
<proteinExistence type="predicted"/>
<dbReference type="OrthoDB" id="10340949at2759"/>
<dbReference type="AlphaFoldDB" id="A0A8J4V9I3"/>
<organism evidence="1 2">
    <name type="scientific">Castanea mollissima</name>
    <name type="common">Chinese chestnut</name>
    <dbReference type="NCBI Taxonomy" id="60419"/>
    <lineage>
        <taxon>Eukaryota</taxon>
        <taxon>Viridiplantae</taxon>
        <taxon>Streptophyta</taxon>
        <taxon>Embryophyta</taxon>
        <taxon>Tracheophyta</taxon>
        <taxon>Spermatophyta</taxon>
        <taxon>Magnoliopsida</taxon>
        <taxon>eudicotyledons</taxon>
        <taxon>Gunneridae</taxon>
        <taxon>Pentapetalae</taxon>
        <taxon>rosids</taxon>
        <taxon>fabids</taxon>
        <taxon>Fagales</taxon>
        <taxon>Fagaceae</taxon>
        <taxon>Castanea</taxon>
    </lineage>
</organism>
<name>A0A8J4V9I3_9ROSI</name>
<reference evidence="1" key="1">
    <citation type="submission" date="2020-03" db="EMBL/GenBank/DDBJ databases">
        <title>Castanea mollissima Vanexum genome sequencing.</title>
        <authorList>
            <person name="Staton M."/>
        </authorList>
    </citation>
    <scope>NUCLEOTIDE SEQUENCE</scope>
    <source>
        <tissue evidence="1">Leaf</tissue>
    </source>
</reference>
<evidence type="ECO:0000313" key="2">
    <source>
        <dbReference type="Proteomes" id="UP000737018"/>
    </source>
</evidence>
<protein>
    <submittedName>
        <fullName evidence="1">Uncharacterized protein</fullName>
    </submittedName>
</protein>
<comment type="caution">
    <text evidence="1">The sequence shown here is derived from an EMBL/GenBank/DDBJ whole genome shotgun (WGS) entry which is preliminary data.</text>
</comment>
<sequence>MDTLLPSLQILDIASCQQVESFLKGLPTNMNCLAIDASALPKGSSGVRKDCSLLINYYCLVMIVGKRSAFLRRTSTNEIKSHLTISSKCHKRLGQTHARRAVNKTIAKEEGKIVVKDWSHLLHKNGCPNPNQGVF</sequence>
<gene>
    <name evidence="1" type="ORF">CMV_030748</name>
</gene>
<evidence type="ECO:0000313" key="1">
    <source>
        <dbReference type="EMBL" id="KAF3942614.1"/>
    </source>
</evidence>